<dbReference type="InterPro" id="IPR024079">
    <property type="entry name" value="MetalloPept_cat_dom_sf"/>
</dbReference>
<feature type="chain" id="PRO_5047021150" evidence="1">
    <location>
        <begin position="25"/>
        <end position="436"/>
    </location>
</feature>
<proteinExistence type="predicted"/>
<dbReference type="NCBIfam" id="NF038122">
    <property type="entry name" value="metallo_LGF"/>
    <property type="match status" value="1"/>
</dbReference>
<keyword evidence="4" id="KW-1185">Reference proteome</keyword>
<dbReference type="Proteomes" id="UP001169764">
    <property type="component" value="Unassembled WGS sequence"/>
</dbReference>
<reference evidence="3" key="1">
    <citation type="submission" date="2023-07" db="EMBL/GenBank/DDBJ databases">
        <authorList>
            <person name="Kim M."/>
        </authorList>
    </citation>
    <scope>NUCLEOTIDE SEQUENCE</scope>
    <source>
        <strain evidence="3">BIUV-7</strain>
    </source>
</reference>
<dbReference type="GO" id="GO:0008237">
    <property type="term" value="F:metallopeptidase activity"/>
    <property type="evidence" value="ECO:0007669"/>
    <property type="project" value="UniProtKB-KW"/>
</dbReference>
<evidence type="ECO:0000256" key="1">
    <source>
        <dbReference type="SAM" id="SignalP"/>
    </source>
</evidence>
<keyword evidence="3" id="KW-0378">Hydrolase</keyword>
<keyword evidence="3" id="KW-0645">Protease</keyword>
<accession>A0ABT8YDB2</accession>
<name>A0ABT8YDB2_9SPHN</name>
<comment type="caution">
    <text evidence="3">The sequence shown here is derived from an EMBL/GenBank/DDBJ whole genome shotgun (WGS) entry which is preliminary data.</text>
</comment>
<evidence type="ECO:0000313" key="3">
    <source>
        <dbReference type="EMBL" id="MDO6416333.1"/>
    </source>
</evidence>
<dbReference type="SUPFAM" id="SSF55486">
    <property type="entry name" value="Metalloproteases ('zincins'), catalytic domain"/>
    <property type="match status" value="1"/>
</dbReference>
<evidence type="ECO:0000259" key="2">
    <source>
        <dbReference type="Pfam" id="PF07589"/>
    </source>
</evidence>
<sequence>MSKIKTLALYAAAAVGLMGSPAFALSIVLHPDSGFTSAPNGSAALYAFQKAANYWNQTITTNVTLDFDIHFGDLGPNVLGGTYSNTYDTLASTTYAQMAAKSQSSLDAIAVSNLRPLTAAGGVGYRGPGTDPNTGLLTATTAGSQFDNDNSYNNRFINANTAVDKALGIGVDYNNSLFKVINDAYADDPTFTPLNINRDGDITFSSTFAFDFDPTNGISTGTYDFMGVAIHEIGHALGFVSGTDDYDYSYVDTVSKAFVDQTSVLTNLDLFRYGINAFASDGSRQLQLDPGREAFFSINTLTPYGAESGNPALFATGTNYGDGDQASHWKDAYSYLSGPNGCIVDINPIGVMDPTIGACVLDTVSADDLAAFDAIGYNLGIDVMANPQYKFTTAQAFLLADASSNAPEPATWAMLVVGFGVIGGTLRRRRSVASFS</sequence>
<dbReference type="NCBIfam" id="TIGR02595">
    <property type="entry name" value="PEP_CTERM"/>
    <property type="match status" value="1"/>
</dbReference>
<keyword evidence="1" id="KW-0732">Signal</keyword>
<dbReference type="RefSeq" id="WP_303545737.1">
    <property type="nucleotide sequence ID" value="NZ_JAUOTP010000010.1"/>
</dbReference>
<keyword evidence="3" id="KW-0482">Metalloprotease</keyword>
<dbReference type="Pfam" id="PF07589">
    <property type="entry name" value="PEP-CTERM"/>
    <property type="match status" value="1"/>
</dbReference>
<dbReference type="EMBL" id="JAUOTP010000010">
    <property type="protein sequence ID" value="MDO6416333.1"/>
    <property type="molecule type" value="Genomic_DNA"/>
</dbReference>
<organism evidence="3 4">
    <name type="scientific">Sphingomonas natans</name>
    <dbReference type="NCBI Taxonomy" id="3063330"/>
    <lineage>
        <taxon>Bacteria</taxon>
        <taxon>Pseudomonadati</taxon>
        <taxon>Pseudomonadota</taxon>
        <taxon>Alphaproteobacteria</taxon>
        <taxon>Sphingomonadales</taxon>
        <taxon>Sphingomonadaceae</taxon>
        <taxon>Sphingomonas</taxon>
    </lineage>
</organism>
<protein>
    <submittedName>
        <fullName evidence="3">NF038122 family metalloprotease</fullName>
    </submittedName>
</protein>
<gene>
    <name evidence="3" type="ORF">Q4F19_18250</name>
</gene>
<feature type="signal peptide" evidence="1">
    <location>
        <begin position="1"/>
        <end position="24"/>
    </location>
</feature>
<feature type="domain" description="Ice-binding protein C-terminal" evidence="2">
    <location>
        <begin position="406"/>
        <end position="430"/>
    </location>
</feature>
<dbReference type="Gene3D" id="3.40.390.10">
    <property type="entry name" value="Collagenase (Catalytic Domain)"/>
    <property type="match status" value="1"/>
</dbReference>
<dbReference type="NCBIfam" id="NF035944">
    <property type="entry name" value="PEPxxWA-CTERM"/>
    <property type="match status" value="1"/>
</dbReference>
<dbReference type="InterPro" id="IPR013424">
    <property type="entry name" value="Ice-binding_C"/>
</dbReference>
<evidence type="ECO:0000313" key="4">
    <source>
        <dbReference type="Proteomes" id="UP001169764"/>
    </source>
</evidence>